<dbReference type="InterPro" id="IPR037150">
    <property type="entry name" value="H-NS_C_dom_sf"/>
</dbReference>
<protein>
    <submittedName>
        <fullName evidence="4">DNA-binding protein H-NS</fullName>
    </submittedName>
</protein>
<dbReference type="STRING" id="218672.SAMN04489759_10898"/>
<gene>
    <name evidence="4" type="ORF">SAMN04489759_10898</name>
</gene>
<dbReference type="SMART" id="SM00528">
    <property type="entry name" value="HNS"/>
    <property type="match status" value="1"/>
</dbReference>
<dbReference type="InterPro" id="IPR027444">
    <property type="entry name" value="H-NS_C_dom"/>
</dbReference>
<evidence type="ECO:0000256" key="2">
    <source>
        <dbReference type="SAM" id="MobiDB-lite"/>
    </source>
</evidence>
<evidence type="ECO:0000313" key="4">
    <source>
        <dbReference type="EMBL" id="SDG50322.1"/>
    </source>
</evidence>
<dbReference type="RefSeq" id="WP_093743309.1">
    <property type="nucleotide sequence ID" value="NZ_FNBP01000008.1"/>
</dbReference>
<reference evidence="5" key="1">
    <citation type="submission" date="2016-10" db="EMBL/GenBank/DDBJ databases">
        <authorList>
            <person name="Varghese N."/>
            <person name="Submissions S."/>
        </authorList>
    </citation>
    <scope>NUCLEOTIDE SEQUENCE [LARGE SCALE GENOMIC DNA]</scope>
    <source>
        <strain evidence="5">DSM 16477</strain>
    </source>
</reference>
<dbReference type="EMBL" id="FNBP01000008">
    <property type="protein sequence ID" value="SDG50322.1"/>
    <property type="molecule type" value="Genomic_DNA"/>
</dbReference>
<keyword evidence="5" id="KW-1185">Reference proteome</keyword>
<feature type="domain" description="DNA-binding protein H-NS-like C-terminal" evidence="3">
    <location>
        <begin position="65"/>
        <end position="114"/>
    </location>
</feature>
<sequence length="114" mass="12740">MEKDLKSMSRKELEKLLNDVKKALQAAQSRERRAARKAAERAAAEFGFSLTDLAEEKPAAKKPRKARKAASGPKSKPQFANPADSTQTWTGKGRQPNWFRAQVENGTDPETMRI</sequence>
<evidence type="ECO:0000313" key="5">
    <source>
        <dbReference type="Proteomes" id="UP000199399"/>
    </source>
</evidence>
<dbReference type="AlphaFoldDB" id="A0A1G7US12"/>
<name>A0A1G7US12_9RHOB</name>
<accession>A0A1G7US12</accession>
<keyword evidence="1" id="KW-0175">Coiled coil</keyword>
<dbReference type="SUPFAM" id="SSF81273">
    <property type="entry name" value="H-NS histone-like proteins"/>
    <property type="match status" value="1"/>
</dbReference>
<evidence type="ECO:0000256" key="1">
    <source>
        <dbReference type="SAM" id="Coils"/>
    </source>
</evidence>
<evidence type="ECO:0000259" key="3">
    <source>
        <dbReference type="SMART" id="SM00528"/>
    </source>
</evidence>
<organism evidence="4 5">
    <name type="scientific">Sulfitobacter delicatus</name>
    <dbReference type="NCBI Taxonomy" id="218672"/>
    <lineage>
        <taxon>Bacteria</taxon>
        <taxon>Pseudomonadati</taxon>
        <taxon>Pseudomonadota</taxon>
        <taxon>Alphaproteobacteria</taxon>
        <taxon>Rhodobacterales</taxon>
        <taxon>Roseobacteraceae</taxon>
        <taxon>Sulfitobacter</taxon>
    </lineage>
</organism>
<feature type="region of interest" description="Disordered" evidence="2">
    <location>
        <begin position="50"/>
        <end position="114"/>
    </location>
</feature>
<dbReference type="Pfam" id="PF00816">
    <property type="entry name" value="Histone_HNS"/>
    <property type="match status" value="1"/>
</dbReference>
<keyword evidence="4" id="KW-0238">DNA-binding</keyword>
<dbReference type="GO" id="GO:0003677">
    <property type="term" value="F:DNA binding"/>
    <property type="evidence" value="ECO:0007669"/>
    <property type="project" value="UniProtKB-KW"/>
</dbReference>
<feature type="coiled-coil region" evidence="1">
    <location>
        <begin position="6"/>
        <end position="37"/>
    </location>
</feature>
<dbReference type="Proteomes" id="UP000199399">
    <property type="component" value="Unassembled WGS sequence"/>
</dbReference>
<dbReference type="OrthoDB" id="5297879at2"/>
<dbReference type="Gene3D" id="4.10.430.10">
    <property type="entry name" value="Histone-like protein H-NS, C-terminal domain"/>
    <property type="match status" value="1"/>
</dbReference>
<proteinExistence type="predicted"/>